<gene>
    <name evidence="3" type="ORF">ES288_A11G334400v1</name>
</gene>
<reference evidence="3 4" key="1">
    <citation type="submission" date="2019-06" db="EMBL/GenBank/DDBJ databases">
        <title>WGS assembly of Gossypium darwinii.</title>
        <authorList>
            <person name="Chen Z.J."/>
            <person name="Sreedasyam A."/>
            <person name="Ando A."/>
            <person name="Song Q."/>
            <person name="De L."/>
            <person name="Hulse-Kemp A."/>
            <person name="Ding M."/>
            <person name="Ye W."/>
            <person name="Kirkbride R."/>
            <person name="Jenkins J."/>
            <person name="Plott C."/>
            <person name="Lovell J."/>
            <person name="Lin Y.-M."/>
            <person name="Vaughn R."/>
            <person name="Liu B."/>
            <person name="Li W."/>
            <person name="Simpson S."/>
            <person name="Scheffler B."/>
            <person name="Saski C."/>
            <person name="Grover C."/>
            <person name="Hu G."/>
            <person name="Conover J."/>
            <person name="Carlson J."/>
            <person name="Shu S."/>
            <person name="Boston L."/>
            <person name="Williams M."/>
            <person name="Peterson D."/>
            <person name="Mcgee K."/>
            <person name="Jones D."/>
            <person name="Wendel J."/>
            <person name="Stelly D."/>
            <person name="Grimwood J."/>
            <person name="Schmutz J."/>
        </authorList>
    </citation>
    <scope>NUCLEOTIDE SEQUENCE [LARGE SCALE GENOMIC DNA]</scope>
    <source>
        <strain evidence="3">1808015.09</strain>
    </source>
</reference>
<proteinExistence type="predicted"/>
<dbReference type="EMBL" id="CM017698">
    <property type="protein sequence ID" value="TYG96253.1"/>
    <property type="molecule type" value="Genomic_DNA"/>
</dbReference>
<feature type="domain" description="TIR" evidence="2">
    <location>
        <begin position="12"/>
        <end position="119"/>
    </location>
</feature>
<dbReference type="InterPro" id="IPR000157">
    <property type="entry name" value="TIR_dom"/>
</dbReference>
<organism evidence="3 4">
    <name type="scientific">Gossypium darwinii</name>
    <name type="common">Darwin's cotton</name>
    <name type="synonym">Gossypium barbadense var. darwinii</name>
    <dbReference type="NCBI Taxonomy" id="34276"/>
    <lineage>
        <taxon>Eukaryota</taxon>
        <taxon>Viridiplantae</taxon>
        <taxon>Streptophyta</taxon>
        <taxon>Embryophyta</taxon>
        <taxon>Tracheophyta</taxon>
        <taxon>Spermatophyta</taxon>
        <taxon>Magnoliopsida</taxon>
        <taxon>eudicotyledons</taxon>
        <taxon>Gunneridae</taxon>
        <taxon>Pentapetalae</taxon>
        <taxon>rosids</taxon>
        <taxon>malvids</taxon>
        <taxon>Malvales</taxon>
        <taxon>Malvaceae</taxon>
        <taxon>Malvoideae</taxon>
        <taxon>Gossypium</taxon>
    </lineage>
</organism>
<evidence type="ECO:0000259" key="2">
    <source>
        <dbReference type="PROSITE" id="PS50104"/>
    </source>
</evidence>
<evidence type="ECO:0000256" key="1">
    <source>
        <dbReference type="ARBA" id="ARBA00023027"/>
    </source>
</evidence>
<evidence type="ECO:0000313" key="3">
    <source>
        <dbReference type="EMBL" id="TYG96253.1"/>
    </source>
</evidence>
<dbReference type="PROSITE" id="PS50104">
    <property type="entry name" value="TIR"/>
    <property type="match status" value="1"/>
</dbReference>
<name>A0A5D2ERQ8_GOSDA</name>
<dbReference type="PANTHER" id="PTHR32009:SF155">
    <property type="entry name" value="DISEASE RESISTANCE PROTEIN (TIR-NBS-LRR CLASS)"/>
    <property type="match status" value="1"/>
</dbReference>
<dbReference type="Gene3D" id="3.40.50.10140">
    <property type="entry name" value="Toll/interleukin-1 receptor homology (TIR) domain"/>
    <property type="match status" value="1"/>
</dbReference>
<dbReference type="InterPro" id="IPR035897">
    <property type="entry name" value="Toll_tir_struct_dom_sf"/>
</dbReference>
<dbReference type="Proteomes" id="UP000323506">
    <property type="component" value="Chromosome A11"/>
</dbReference>
<keyword evidence="4" id="KW-1185">Reference proteome</keyword>
<dbReference type="AlphaFoldDB" id="A0A5D2ERQ8"/>
<protein>
    <recommendedName>
        <fullName evidence="2">TIR domain-containing protein</fullName>
    </recommendedName>
</protein>
<sequence>MFSSNSSMVKATRYDVFLNFRGEDTRHGFTSHLYKDLCLKKIETFIDNEELLRGDEISRALLTVIKESRVSVIVFSKDYVSSKWCLEELVKIMDYSSCFLWCRSLECTKTNKEFCRCIC</sequence>
<dbReference type="SUPFAM" id="SSF52200">
    <property type="entry name" value="Toll/Interleukin receptor TIR domain"/>
    <property type="match status" value="1"/>
</dbReference>
<evidence type="ECO:0000313" key="4">
    <source>
        <dbReference type="Proteomes" id="UP000323506"/>
    </source>
</evidence>
<accession>A0A5D2ERQ8</accession>
<dbReference type="SMART" id="SM00255">
    <property type="entry name" value="TIR"/>
    <property type="match status" value="1"/>
</dbReference>
<keyword evidence="1" id="KW-0520">NAD</keyword>
<dbReference type="GO" id="GO:0007165">
    <property type="term" value="P:signal transduction"/>
    <property type="evidence" value="ECO:0007669"/>
    <property type="project" value="InterPro"/>
</dbReference>
<dbReference type="Pfam" id="PF01582">
    <property type="entry name" value="TIR"/>
    <property type="match status" value="1"/>
</dbReference>
<dbReference type="PANTHER" id="PTHR32009">
    <property type="entry name" value="TMV RESISTANCE PROTEIN N-LIKE"/>
    <property type="match status" value="1"/>
</dbReference>